<name>D1AN98_SEBTE</name>
<dbReference type="RefSeq" id="WP_012862296.1">
    <property type="nucleotide sequence ID" value="NC_013517.1"/>
</dbReference>
<evidence type="ECO:0000313" key="2">
    <source>
        <dbReference type="Proteomes" id="UP000000845"/>
    </source>
</evidence>
<reference evidence="2" key="1">
    <citation type="submission" date="2009-09" db="EMBL/GenBank/DDBJ databases">
        <title>The complete chromosome of Sebaldella termitidis ATCC 33386.</title>
        <authorList>
            <consortium name="US DOE Joint Genome Institute (JGI-PGF)"/>
            <person name="Lucas S."/>
            <person name="Copeland A."/>
            <person name="Lapidus A."/>
            <person name="Glavina del Rio T."/>
            <person name="Dalin E."/>
            <person name="Tice H."/>
            <person name="Bruce D."/>
            <person name="Goodwin L."/>
            <person name="Pitluck S."/>
            <person name="Kyrpides N."/>
            <person name="Mavromatis K."/>
            <person name="Ivanova N."/>
            <person name="Mikhailova N."/>
            <person name="Sims D."/>
            <person name="Meincke L."/>
            <person name="Brettin T."/>
            <person name="Detter J.C."/>
            <person name="Han C."/>
            <person name="Larimer F."/>
            <person name="Land M."/>
            <person name="Hauser L."/>
            <person name="Markowitz V."/>
            <person name="Cheng J.F."/>
            <person name="Hugenholtz P."/>
            <person name="Woyke T."/>
            <person name="Wu D."/>
            <person name="Eisen J.A."/>
        </authorList>
    </citation>
    <scope>NUCLEOTIDE SEQUENCE [LARGE SCALE GENOMIC DNA]</scope>
    <source>
        <strain evidence="2">ATCC 33386 / NCTC 11300</strain>
    </source>
</reference>
<organism evidence="1 2">
    <name type="scientific">Sebaldella termitidis (strain ATCC 33386 / NCTC 11300)</name>
    <dbReference type="NCBI Taxonomy" id="526218"/>
    <lineage>
        <taxon>Bacteria</taxon>
        <taxon>Fusobacteriati</taxon>
        <taxon>Fusobacteriota</taxon>
        <taxon>Fusobacteriia</taxon>
        <taxon>Fusobacteriales</taxon>
        <taxon>Leptotrichiaceae</taxon>
        <taxon>Sebaldella</taxon>
    </lineage>
</organism>
<dbReference type="KEGG" id="str:Sterm_2858"/>
<reference evidence="1 2" key="2">
    <citation type="journal article" date="2010" name="Stand. Genomic Sci.">
        <title>Complete genome sequence of Sebaldella termitidis type strain (NCTC 11300).</title>
        <authorList>
            <person name="Harmon-Smith M."/>
            <person name="Celia L."/>
            <person name="Chertkov O."/>
            <person name="Lapidus A."/>
            <person name="Copeland A."/>
            <person name="Glavina Del Rio T."/>
            <person name="Nolan M."/>
            <person name="Lucas S."/>
            <person name="Tice H."/>
            <person name="Cheng J.F."/>
            <person name="Han C."/>
            <person name="Detter J.C."/>
            <person name="Bruce D."/>
            <person name="Goodwin L."/>
            <person name="Pitluck S."/>
            <person name="Pati A."/>
            <person name="Liolios K."/>
            <person name="Ivanova N."/>
            <person name="Mavromatis K."/>
            <person name="Mikhailova N."/>
            <person name="Chen A."/>
            <person name="Palaniappan K."/>
            <person name="Land M."/>
            <person name="Hauser L."/>
            <person name="Chang Y.J."/>
            <person name="Jeffries C.D."/>
            <person name="Brettin T."/>
            <person name="Goker M."/>
            <person name="Beck B."/>
            <person name="Bristow J."/>
            <person name="Eisen J.A."/>
            <person name="Markowitz V."/>
            <person name="Hugenholtz P."/>
            <person name="Kyrpides N.C."/>
            <person name="Klenk H.P."/>
            <person name="Chen F."/>
        </authorList>
    </citation>
    <scope>NUCLEOTIDE SEQUENCE [LARGE SCALE GENOMIC DNA]</scope>
    <source>
        <strain evidence="2">ATCC 33386 / NCTC 11300</strain>
    </source>
</reference>
<dbReference type="HOGENOM" id="CLU_1531494_0_0_0"/>
<gene>
    <name evidence="1" type="ordered locus">Sterm_2858</name>
</gene>
<proteinExistence type="predicted"/>
<accession>D1AN98</accession>
<dbReference type="Proteomes" id="UP000000845">
    <property type="component" value="Chromosome"/>
</dbReference>
<protein>
    <submittedName>
        <fullName evidence="1">Uncharacterized protein</fullName>
    </submittedName>
</protein>
<dbReference type="EMBL" id="CP001739">
    <property type="protein sequence ID" value="ACZ09702.1"/>
    <property type="molecule type" value="Genomic_DNA"/>
</dbReference>
<dbReference type="STRING" id="526218.Sterm_2858"/>
<evidence type="ECO:0000313" key="1">
    <source>
        <dbReference type="EMBL" id="ACZ09702.1"/>
    </source>
</evidence>
<dbReference type="AlphaFoldDB" id="D1AN98"/>
<sequence length="175" mass="20796">MTREEVKEVIYAIGNEYKDFVPEDDERIAQKIDTWYYSLKKYESRIVQVKVIELLHKHTFGTPSIAHLMTLLNPEMEKQNIGQEFAERFMYLVRRLGADNMEAAIYQEYGEIGREIYLNNKHDARHLKDDDIGTFKAQIRNSFNSKYERQQKGYDVIENKVTLMIENQFFGKEVI</sequence>
<keyword evidence="2" id="KW-1185">Reference proteome</keyword>